<keyword evidence="3" id="KW-0813">Transport</keyword>
<dbReference type="InterPro" id="IPR017871">
    <property type="entry name" value="ABC_transporter-like_CS"/>
</dbReference>
<keyword evidence="6 9" id="KW-0067">ATP-binding</keyword>
<dbReference type="Proteomes" id="UP000749471">
    <property type="component" value="Unassembled WGS sequence"/>
</dbReference>
<comment type="caution">
    <text evidence="9">The sequence shown here is derived from an EMBL/GenBank/DDBJ whole genome shotgun (WGS) entry which is preliminary data.</text>
</comment>
<dbReference type="PROSITE" id="PS00211">
    <property type="entry name" value="ABC_TRANSPORTER_1"/>
    <property type="match status" value="1"/>
</dbReference>
<keyword evidence="7" id="KW-0472">Membrane</keyword>
<evidence type="ECO:0000256" key="7">
    <source>
        <dbReference type="ARBA" id="ARBA00023136"/>
    </source>
</evidence>
<evidence type="ECO:0000256" key="6">
    <source>
        <dbReference type="ARBA" id="ARBA00022840"/>
    </source>
</evidence>
<comment type="similarity">
    <text evidence="2">Belongs to the ABC transporter superfamily.</text>
</comment>
<name>A0ABS6EB31_9FIRM</name>
<evidence type="ECO:0000256" key="1">
    <source>
        <dbReference type="ARBA" id="ARBA00004202"/>
    </source>
</evidence>
<dbReference type="Pfam" id="PF00005">
    <property type="entry name" value="ABC_tran"/>
    <property type="match status" value="1"/>
</dbReference>
<dbReference type="InterPro" id="IPR003439">
    <property type="entry name" value="ABC_transporter-like_ATP-bd"/>
</dbReference>
<dbReference type="GO" id="GO:0005524">
    <property type="term" value="F:ATP binding"/>
    <property type="evidence" value="ECO:0007669"/>
    <property type="project" value="UniProtKB-KW"/>
</dbReference>
<dbReference type="InterPro" id="IPR013563">
    <property type="entry name" value="Oligopep_ABC_C"/>
</dbReference>
<feature type="domain" description="ABC transporter" evidence="8">
    <location>
        <begin position="5"/>
        <end position="256"/>
    </location>
</feature>
<evidence type="ECO:0000259" key="8">
    <source>
        <dbReference type="PROSITE" id="PS50893"/>
    </source>
</evidence>
<evidence type="ECO:0000313" key="10">
    <source>
        <dbReference type="Proteomes" id="UP000749471"/>
    </source>
</evidence>
<dbReference type="Pfam" id="PF08352">
    <property type="entry name" value="oligo_HPY"/>
    <property type="match status" value="1"/>
</dbReference>
<dbReference type="PROSITE" id="PS50893">
    <property type="entry name" value="ABC_TRANSPORTER_2"/>
    <property type="match status" value="1"/>
</dbReference>
<keyword evidence="5" id="KW-0547">Nucleotide-binding</keyword>
<proteinExistence type="inferred from homology"/>
<organism evidence="9 10">
    <name type="scientific">Tissierella simiarum</name>
    <dbReference type="NCBI Taxonomy" id="2841534"/>
    <lineage>
        <taxon>Bacteria</taxon>
        <taxon>Bacillati</taxon>
        <taxon>Bacillota</taxon>
        <taxon>Tissierellia</taxon>
        <taxon>Tissierellales</taxon>
        <taxon>Tissierellaceae</taxon>
        <taxon>Tissierella</taxon>
    </lineage>
</organism>
<evidence type="ECO:0000256" key="2">
    <source>
        <dbReference type="ARBA" id="ARBA00005417"/>
    </source>
</evidence>
<dbReference type="NCBIfam" id="TIGR01727">
    <property type="entry name" value="oligo_HPY"/>
    <property type="match status" value="1"/>
</dbReference>
<keyword evidence="4" id="KW-1003">Cell membrane</keyword>
<evidence type="ECO:0000313" key="9">
    <source>
        <dbReference type="EMBL" id="MBU5440131.1"/>
    </source>
</evidence>
<gene>
    <name evidence="9" type="ORF">KQI42_19240</name>
</gene>
<accession>A0ABS6EB31</accession>
<keyword evidence="10" id="KW-1185">Reference proteome</keyword>
<dbReference type="RefSeq" id="WP_216522118.1">
    <property type="nucleotide sequence ID" value="NZ_JAHLPM010000026.1"/>
</dbReference>
<sequence>MEKVLEVKNLQISFKTFFGEVEAVRGISFDVGKRETVAIVGESGCGKSVTANSIMQLLPMPPAFFKGGEIIFNGENLLDKTEKEMQEIRGNKISMVFQDPMTSLNPTMRIGKQIVEGLIKHKKLNSKEAEKKAIEMLELVAVPQPEKRIHQYPHEFSGGMRQRVMIALAMVSTPNLLIADEPTTALDVTVQAQILELMKNLQTKLDMSIILITHDLGVVADMSDRVVIMYAGQILEQGLTEEIFKNPKHPYTRKLLASVPRLDMSRNKPLHAIDGTPPDLYAPPKGCPFYDRCSEAMKVCKSYMPNFDNHSNTHISRCWLNHPMAQEANSVEGGRA</sequence>
<evidence type="ECO:0000256" key="5">
    <source>
        <dbReference type="ARBA" id="ARBA00022741"/>
    </source>
</evidence>
<evidence type="ECO:0000256" key="3">
    <source>
        <dbReference type="ARBA" id="ARBA00022448"/>
    </source>
</evidence>
<evidence type="ECO:0000256" key="4">
    <source>
        <dbReference type="ARBA" id="ARBA00022475"/>
    </source>
</evidence>
<protein>
    <submittedName>
        <fullName evidence="9">ABC transporter ATP-binding protein</fullName>
    </submittedName>
</protein>
<dbReference type="InterPro" id="IPR003593">
    <property type="entry name" value="AAA+_ATPase"/>
</dbReference>
<dbReference type="CDD" id="cd03257">
    <property type="entry name" value="ABC_NikE_OppD_transporters"/>
    <property type="match status" value="1"/>
</dbReference>
<dbReference type="PANTHER" id="PTHR43297:SF2">
    <property type="entry name" value="DIPEPTIDE TRANSPORT ATP-BINDING PROTEIN DPPD"/>
    <property type="match status" value="1"/>
</dbReference>
<dbReference type="EMBL" id="JAHLPM010000026">
    <property type="protein sequence ID" value="MBU5440131.1"/>
    <property type="molecule type" value="Genomic_DNA"/>
</dbReference>
<reference evidence="9 10" key="1">
    <citation type="submission" date="2021-06" db="EMBL/GenBank/DDBJ databases">
        <authorList>
            <person name="Sun Q."/>
            <person name="Li D."/>
        </authorList>
    </citation>
    <scope>NUCLEOTIDE SEQUENCE [LARGE SCALE GENOMIC DNA]</scope>
    <source>
        <strain evidence="9 10">MSJ-40</strain>
    </source>
</reference>
<dbReference type="InterPro" id="IPR050388">
    <property type="entry name" value="ABC_Ni/Peptide_Import"/>
</dbReference>
<comment type="subcellular location">
    <subcellularLocation>
        <location evidence="1">Cell membrane</location>
        <topology evidence="1">Peripheral membrane protein</topology>
    </subcellularLocation>
</comment>
<dbReference type="PANTHER" id="PTHR43297">
    <property type="entry name" value="OLIGOPEPTIDE TRANSPORT ATP-BINDING PROTEIN APPD"/>
    <property type="match status" value="1"/>
</dbReference>
<dbReference type="SMART" id="SM00382">
    <property type="entry name" value="AAA"/>
    <property type="match status" value="1"/>
</dbReference>